<reference evidence="2" key="1">
    <citation type="submission" date="2016-07" db="EMBL/GenBank/DDBJ databases">
        <title>Comparative genomics of the Campylobacter concisus group.</title>
        <authorList>
            <person name="Miller W.G."/>
            <person name="Yee E."/>
            <person name="Chapman M.H."/>
            <person name="Huynh S."/>
            <person name="Bono J.L."/>
            <person name="On S.L.W."/>
            <person name="StLeger J."/>
            <person name="Foster G."/>
            <person name="Parker C.T."/>
        </authorList>
    </citation>
    <scope>NUCLEOTIDE SEQUENCE</scope>
    <source>
        <strain evidence="2">525.92</strain>
    </source>
</reference>
<dbReference type="AlphaFoldDB" id="A7GZW0"/>
<organism evidence="2 3">
    <name type="scientific">Campylobacter curvus (strain 525.92)</name>
    <dbReference type="NCBI Taxonomy" id="360105"/>
    <lineage>
        <taxon>Bacteria</taxon>
        <taxon>Pseudomonadati</taxon>
        <taxon>Campylobacterota</taxon>
        <taxon>Epsilonproteobacteria</taxon>
        <taxon>Campylobacterales</taxon>
        <taxon>Campylobacteraceae</taxon>
        <taxon>Campylobacter</taxon>
    </lineage>
</organism>
<evidence type="ECO:0000313" key="3">
    <source>
        <dbReference type="Proteomes" id="UP000006380"/>
    </source>
</evidence>
<protein>
    <submittedName>
        <fullName evidence="2">Lipoprotein</fullName>
    </submittedName>
</protein>
<proteinExistence type="predicted"/>
<keyword evidence="3" id="KW-1185">Reference proteome</keyword>
<dbReference type="STRING" id="360105.CCV52592_1457"/>
<dbReference type="InterPro" id="IPR005619">
    <property type="entry name" value="Uncharacterised_YajG"/>
</dbReference>
<name>A7GZW0_CAMC5</name>
<dbReference type="Proteomes" id="UP000006380">
    <property type="component" value="Chromosome"/>
</dbReference>
<accession>A7GZW0</accession>
<feature type="chain" id="PRO_5002709089" evidence="1">
    <location>
        <begin position="29"/>
        <end position="186"/>
    </location>
</feature>
<feature type="signal peptide" evidence="1">
    <location>
        <begin position="1"/>
        <end position="28"/>
    </location>
</feature>
<keyword evidence="2" id="KW-0449">Lipoprotein</keyword>
<dbReference type="PROSITE" id="PS51257">
    <property type="entry name" value="PROKAR_LIPOPROTEIN"/>
    <property type="match status" value="1"/>
</dbReference>
<dbReference type="Pfam" id="PF03923">
    <property type="entry name" value="Lipoprotein_16"/>
    <property type="match status" value="1"/>
</dbReference>
<dbReference type="OrthoDB" id="5359629at2"/>
<dbReference type="EMBL" id="CP000767">
    <property type="protein sequence ID" value="EAT99998.1"/>
    <property type="molecule type" value="Genomic_DNA"/>
</dbReference>
<dbReference type="KEGG" id="ccv:CCV52592_1457"/>
<dbReference type="HOGENOM" id="CLU_1451935_0_0_7"/>
<evidence type="ECO:0000256" key="1">
    <source>
        <dbReference type="SAM" id="SignalP"/>
    </source>
</evidence>
<dbReference type="RefSeq" id="WP_011992603.1">
    <property type="nucleotide sequence ID" value="NC_009715.2"/>
</dbReference>
<keyword evidence="1" id="KW-0732">Signal</keyword>
<sequence length="186" mass="20208">MKNLKFLAVFGLFAFILAGCAPSQSVVALDPYKATSTTVNKSGLEVYISNIHDNRKNKSTVATITDGKGSVKEYVMLQNDLAGWFKEALTTQLVSNGVNVGSMGGLVVEVFINEFDANMSGYKSDNTRGNIKITLKITKGDQNIVKNISNNQTKFELIRTGSAFKPFLKDMIDDAVKRTAAAIINS</sequence>
<evidence type="ECO:0000313" key="2">
    <source>
        <dbReference type="EMBL" id="EAT99998.1"/>
    </source>
</evidence>
<gene>
    <name evidence="2" type="ORF">CCV52592_1457</name>
</gene>